<evidence type="ECO:0000313" key="1">
    <source>
        <dbReference type="EMBL" id="MPM47510.1"/>
    </source>
</evidence>
<reference evidence="1" key="1">
    <citation type="submission" date="2019-08" db="EMBL/GenBank/DDBJ databases">
        <authorList>
            <person name="Kucharzyk K."/>
            <person name="Murdoch R.W."/>
            <person name="Higgins S."/>
            <person name="Loffler F."/>
        </authorList>
    </citation>
    <scope>NUCLEOTIDE SEQUENCE</scope>
</reference>
<comment type="caution">
    <text evidence="1">The sequence shown here is derived from an EMBL/GenBank/DDBJ whole genome shotgun (WGS) entry which is preliminary data.</text>
</comment>
<organism evidence="1">
    <name type="scientific">bioreactor metagenome</name>
    <dbReference type="NCBI Taxonomy" id="1076179"/>
    <lineage>
        <taxon>unclassified sequences</taxon>
        <taxon>metagenomes</taxon>
        <taxon>ecological metagenomes</taxon>
    </lineage>
</organism>
<name>A0A645A2T9_9ZZZZ</name>
<accession>A0A645A2T9</accession>
<proteinExistence type="predicted"/>
<protein>
    <submittedName>
        <fullName evidence="1">Uncharacterized protein</fullName>
    </submittedName>
</protein>
<gene>
    <name evidence="1" type="ORF">SDC9_94221</name>
</gene>
<dbReference type="AlphaFoldDB" id="A0A645A2T9"/>
<dbReference type="EMBL" id="VSSQ01011706">
    <property type="protein sequence ID" value="MPM47510.1"/>
    <property type="molecule type" value="Genomic_DNA"/>
</dbReference>
<sequence>MQEATGLLSMQIHKRNSEMSKIVPLSLLSLIWTKEFRAFVGTDD</sequence>